<evidence type="ECO:0000313" key="2">
    <source>
        <dbReference type="Proteomes" id="UP000620550"/>
    </source>
</evidence>
<organism evidence="1 2">
    <name type="scientific">Sphingobacterium griseoflavum</name>
    <dbReference type="NCBI Taxonomy" id="1474952"/>
    <lineage>
        <taxon>Bacteria</taxon>
        <taxon>Pseudomonadati</taxon>
        <taxon>Bacteroidota</taxon>
        <taxon>Sphingobacteriia</taxon>
        <taxon>Sphingobacteriales</taxon>
        <taxon>Sphingobacteriaceae</taxon>
        <taxon>Sphingobacterium</taxon>
    </lineage>
</organism>
<protein>
    <submittedName>
        <fullName evidence="1">Heme oxygenase</fullName>
    </submittedName>
</protein>
<gene>
    <name evidence="1" type="primary">hemO</name>
    <name evidence="1" type="ORF">GCM10017764_27310</name>
</gene>
<dbReference type="InterPro" id="IPR016053">
    <property type="entry name" value="Haem_Oase-like"/>
</dbReference>
<dbReference type="Proteomes" id="UP000620550">
    <property type="component" value="Unassembled WGS sequence"/>
</dbReference>
<reference evidence="2" key="1">
    <citation type="journal article" date="2019" name="Int. J. Syst. Evol. Microbiol.">
        <title>The Global Catalogue of Microorganisms (GCM) 10K type strain sequencing project: providing services to taxonomists for standard genome sequencing and annotation.</title>
        <authorList>
            <consortium name="The Broad Institute Genomics Platform"/>
            <consortium name="The Broad Institute Genome Sequencing Center for Infectious Disease"/>
            <person name="Wu L."/>
            <person name="Ma J."/>
        </authorList>
    </citation>
    <scope>NUCLEOTIDE SEQUENCE [LARGE SCALE GENOMIC DNA]</scope>
    <source>
        <strain evidence="2">CGMCC 1.12966</strain>
    </source>
</reference>
<keyword evidence="2" id="KW-1185">Reference proteome</keyword>
<dbReference type="EMBL" id="BNAF01000010">
    <property type="protein sequence ID" value="GHE42456.1"/>
    <property type="molecule type" value="Genomic_DNA"/>
</dbReference>
<accession>A0ABQ3HZ85</accession>
<evidence type="ECO:0000313" key="1">
    <source>
        <dbReference type="EMBL" id="GHE42456.1"/>
    </source>
</evidence>
<dbReference type="Gene3D" id="1.20.910.10">
    <property type="entry name" value="Heme oxygenase-like"/>
    <property type="match status" value="1"/>
</dbReference>
<dbReference type="InterPro" id="IPR016084">
    <property type="entry name" value="Haem_Oase-like_multi-hlx"/>
</dbReference>
<comment type="caution">
    <text evidence="1">The sequence shown here is derived from an EMBL/GenBank/DDBJ whole genome shotgun (WGS) entry which is preliminary data.</text>
</comment>
<dbReference type="SUPFAM" id="SSF48613">
    <property type="entry name" value="Heme oxygenase-like"/>
    <property type="match status" value="1"/>
</dbReference>
<dbReference type="CDD" id="cd19166">
    <property type="entry name" value="HemeO-bac"/>
    <property type="match status" value="1"/>
</dbReference>
<dbReference type="Pfam" id="PF01126">
    <property type="entry name" value="Heme_oxygenase"/>
    <property type="match status" value="1"/>
</dbReference>
<dbReference type="RefSeq" id="WP_189627251.1">
    <property type="nucleotide sequence ID" value="NZ_BNAF01000010.1"/>
</dbReference>
<sequence>MLLSQHIKENTKESHQKLEGIVVRQLKAIQSRADYARVLKVFYAYFHVVEQAIAPFVNVDILPDYHTRRNSSDIKRDIEALGSHVDNVPRAHAPTISNTLEALSALYVLEGSIMGGPYIVQMLNKYGISEGTSFFAGYGTDTSSMWATFVGVLNKFGENPATHLRASAIANETFSKFGDVFAAHVVA</sequence>
<proteinExistence type="predicted"/>
<name>A0ABQ3HZ85_9SPHI</name>